<dbReference type="Proteomes" id="UP000051160">
    <property type="component" value="Unassembled WGS sequence"/>
</dbReference>
<dbReference type="SUPFAM" id="SSF55347">
    <property type="entry name" value="Glyceraldehyde-3-phosphate dehydrogenase-like, C-terminal domain"/>
    <property type="match status" value="1"/>
</dbReference>
<dbReference type="UniPathway" id="UPA00115">
    <property type="reaction ID" value="UER00408"/>
</dbReference>
<evidence type="ECO:0000313" key="10">
    <source>
        <dbReference type="EMBL" id="KRK98924.1"/>
    </source>
</evidence>
<comment type="caution">
    <text evidence="10">The sequence shown here is derived from an EMBL/GenBank/DDBJ whole genome shotgun (WGS) entry which is preliminary data.</text>
</comment>
<dbReference type="PATRIC" id="fig|1423776.4.peg.672"/>
<feature type="binding site" evidence="7">
    <location>
        <position position="344"/>
    </location>
    <ligand>
        <name>substrate</name>
    </ligand>
</feature>
<evidence type="ECO:0000256" key="5">
    <source>
        <dbReference type="ARBA" id="ARBA00023002"/>
    </source>
</evidence>
<dbReference type="GO" id="GO:0009051">
    <property type="term" value="P:pentose-phosphate shunt, oxidative branch"/>
    <property type="evidence" value="ECO:0007669"/>
    <property type="project" value="TreeGrafter"/>
</dbReference>
<feature type="binding site" evidence="7">
    <location>
        <position position="181"/>
    </location>
    <ligand>
        <name>substrate</name>
    </ligand>
</feature>
<feature type="active site" description="Proton acceptor" evidence="7">
    <location>
        <position position="243"/>
    </location>
</feature>
<dbReference type="PANTHER" id="PTHR23429">
    <property type="entry name" value="GLUCOSE-6-PHOSPHATE 1-DEHYDROGENASE G6PD"/>
    <property type="match status" value="1"/>
</dbReference>
<keyword evidence="3 7" id="KW-0313">Glucose metabolism</keyword>
<feature type="domain" description="Glucose-6-phosphate dehydrogenase C-terminal" evidence="9">
    <location>
        <begin position="193"/>
        <end position="487"/>
    </location>
</feature>
<evidence type="ECO:0000259" key="9">
    <source>
        <dbReference type="Pfam" id="PF02781"/>
    </source>
</evidence>
<evidence type="ECO:0000256" key="1">
    <source>
        <dbReference type="ARBA" id="ARBA00004937"/>
    </source>
</evidence>
<evidence type="ECO:0000256" key="7">
    <source>
        <dbReference type="HAMAP-Rule" id="MF_00966"/>
    </source>
</evidence>
<keyword evidence="5 7" id="KW-0560">Oxidoreductase</keyword>
<dbReference type="GO" id="GO:0050661">
    <property type="term" value="F:NADP binding"/>
    <property type="evidence" value="ECO:0007669"/>
    <property type="project" value="UniProtKB-UniRule"/>
</dbReference>
<feature type="binding site" evidence="7">
    <location>
        <position position="219"/>
    </location>
    <ligand>
        <name>substrate</name>
    </ligand>
</feature>
<comment type="similarity">
    <text evidence="2 7">Belongs to the glucose-6-phosphate dehydrogenase family.</text>
</comment>
<feature type="binding site" evidence="7">
    <location>
        <position position="238"/>
    </location>
    <ligand>
        <name>substrate</name>
    </ligand>
</feature>
<feature type="binding site" evidence="7">
    <location>
        <position position="151"/>
    </location>
    <ligand>
        <name>NADP(+)</name>
        <dbReference type="ChEBI" id="CHEBI:58349"/>
    </ligand>
</feature>
<dbReference type="AlphaFoldDB" id="A0A0R1LSW2"/>
<dbReference type="Gene3D" id="3.30.360.10">
    <property type="entry name" value="Dihydrodipicolinate Reductase, domain 2"/>
    <property type="match status" value="1"/>
</dbReference>
<dbReference type="PROSITE" id="PS00069">
    <property type="entry name" value="G6P_DEHYDROGENASE"/>
    <property type="match status" value="1"/>
</dbReference>
<evidence type="ECO:0000259" key="8">
    <source>
        <dbReference type="Pfam" id="PF00479"/>
    </source>
</evidence>
<comment type="pathway">
    <text evidence="1 7">Carbohydrate degradation; pentose phosphate pathway; D-ribulose 5-phosphate from D-glucose 6-phosphate (oxidative stage): step 1/3.</text>
</comment>
<sequence>MTVLASERTALFIFFGGTGDLAYRKLYPSMFNLYKKGTLREHFAVLGTSRNKLTDAQFQEAVRKSLGTTKTDKEAEKFISHFAYEAHDVTDQAHYSVLKDRANELDKKFELQGNRIFYLSLAPSFFGVVAGYLKSEGLTDSEGFNRLVIEKPFGRDYDSAEKLNDALSKSFEEEQIFRIDHYLGKEMIQNIEAVRFGNTLVESLWNNRYIDNIQVTLSEKLGVEERASYYDNSGALRDMVQNHIMQIVSLLAMEQPVSFTDVDIRAEKVKALRSLRVYNVAEASTNFVRGQYGAGDEQRAYRDEDNVPHDSTNETFVAGKLLFDNYRWSGTPFYIRTGKMLADKFTRVDVVFKKPLIDIFSFPQNHNAPLEANVLTMYIEPHAGFSLRLNAKTNGQGFQTAPIDLDYFVDDADSKATPEPYERLIHDAMKGDGTNFSSWQEVSYAWRFVDQIRKVWDLQQPQFPNYTPGSMGPASADELIQRDHRQWVYRLNK</sequence>
<dbReference type="Pfam" id="PF00479">
    <property type="entry name" value="G6PD_N"/>
    <property type="match status" value="1"/>
</dbReference>
<keyword evidence="4 7" id="KW-0521">NADP</keyword>
<feature type="binding site" evidence="7">
    <location>
        <position position="50"/>
    </location>
    <ligand>
        <name>NADP(+)</name>
        <dbReference type="ChEBI" id="CHEBI:58349"/>
    </ligand>
</feature>
<dbReference type="InterPro" id="IPR036291">
    <property type="entry name" value="NAD(P)-bd_dom_sf"/>
</dbReference>
<feature type="binding site" evidence="7">
    <location>
        <position position="339"/>
    </location>
    <ligand>
        <name>substrate</name>
    </ligand>
</feature>
<comment type="function">
    <text evidence="7">Catalyzes the oxidation of glucose 6-phosphate to 6-phosphogluconolactone.</text>
</comment>
<reference evidence="10 11" key="1">
    <citation type="journal article" date="2015" name="Genome Announc.">
        <title>Expanding the biotechnology potential of lactobacilli through comparative genomics of 213 strains and associated genera.</title>
        <authorList>
            <person name="Sun Z."/>
            <person name="Harris H.M."/>
            <person name="McCann A."/>
            <person name="Guo C."/>
            <person name="Argimon S."/>
            <person name="Zhang W."/>
            <person name="Yang X."/>
            <person name="Jeffery I.B."/>
            <person name="Cooney J.C."/>
            <person name="Kagawa T.F."/>
            <person name="Liu W."/>
            <person name="Song Y."/>
            <person name="Salvetti E."/>
            <person name="Wrobel A."/>
            <person name="Rasinkangas P."/>
            <person name="Parkhill J."/>
            <person name="Rea M.C."/>
            <person name="O'Sullivan O."/>
            <person name="Ritari J."/>
            <person name="Douillard F.P."/>
            <person name="Paul Ross R."/>
            <person name="Yang R."/>
            <person name="Briner A.E."/>
            <person name="Felis G.E."/>
            <person name="de Vos W.M."/>
            <person name="Barrangou R."/>
            <person name="Klaenhammer T.R."/>
            <person name="Caufield P.W."/>
            <person name="Cui Y."/>
            <person name="Zhang H."/>
            <person name="O'Toole P.W."/>
        </authorList>
    </citation>
    <scope>NUCLEOTIDE SEQUENCE [LARGE SCALE GENOMIC DNA]</scope>
    <source>
        <strain evidence="10 11">DSM 19909</strain>
    </source>
</reference>
<dbReference type="PIRSF" id="PIRSF000110">
    <property type="entry name" value="G6PD"/>
    <property type="match status" value="1"/>
</dbReference>
<feature type="binding site" evidence="7">
    <location>
        <begin position="88"/>
        <end position="89"/>
    </location>
    <ligand>
        <name>NADP(+)</name>
        <dbReference type="ChEBI" id="CHEBI:58349"/>
    </ligand>
</feature>
<dbReference type="STRING" id="1423776.FD04_GL000669"/>
<name>A0A0R1LSW2_9LACO</name>
<evidence type="ECO:0000256" key="4">
    <source>
        <dbReference type="ARBA" id="ARBA00022857"/>
    </source>
</evidence>
<feature type="domain" description="Glucose-6-phosphate dehydrogenase NAD-binding" evidence="8">
    <location>
        <begin position="13"/>
        <end position="190"/>
    </location>
</feature>
<comment type="caution">
    <text evidence="7">Lacks conserved residue(s) required for the propagation of feature annotation.</text>
</comment>
<dbReference type="NCBIfam" id="TIGR00871">
    <property type="entry name" value="zwf"/>
    <property type="match status" value="1"/>
</dbReference>
<protein>
    <recommendedName>
        <fullName evidence="7">Glucose-6-phosphate 1-dehydrogenase</fullName>
        <shortName evidence="7">G6PD</shortName>
        <ecNumber evidence="7">1.1.1.49</ecNumber>
    </recommendedName>
</protein>
<evidence type="ECO:0000313" key="11">
    <source>
        <dbReference type="Proteomes" id="UP000051160"/>
    </source>
</evidence>
<dbReference type="HAMAP" id="MF_00966">
    <property type="entry name" value="G6PD"/>
    <property type="match status" value="1"/>
</dbReference>
<dbReference type="InterPro" id="IPR001282">
    <property type="entry name" value="G6P_DH"/>
</dbReference>
<dbReference type="GO" id="GO:0004345">
    <property type="term" value="F:glucose-6-phosphate dehydrogenase activity"/>
    <property type="evidence" value="ECO:0007669"/>
    <property type="project" value="UniProtKB-UniRule"/>
</dbReference>
<organism evidence="10 11">
    <name type="scientific">Secundilactobacillus odoratitofui DSM 19909 = JCM 15043</name>
    <dbReference type="NCBI Taxonomy" id="1423776"/>
    <lineage>
        <taxon>Bacteria</taxon>
        <taxon>Bacillati</taxon>
        <taxon>Bacillota</taxon>
        <taxon>Bacilli</taxon>
        <taxon>Lactobacillales</taxon>
        <taxon>Lactobacillaceae</taxon>
        <taxon>Secundilactobacillus</taxon>
    </lineage>
</organism>
<feature type="binding site" evidence="7">
    <location>
        <position position="185"/>
    </location>
    <ligand>
        <name>substrate</name>
    </ligand>
</feature>
<dbReference type="GO" id="GO:0005829">
    <property type="term" value="C:cytosol"/>
    <property type="evidence" value="ECO:0007669"/>
    <property type="project" value="TreeGrafter"/>
</dbReference>
<dbReference type="InterPro" id="IPR022675">
    <property type="entry name" value="G6P_DH_C"/>
</dbReference>
<dbReference type="EMBL" id="AZEE01000027">
    <property type="protein sequence ID" value="KRK98924.1"/>
    <property type="molecule type" value="Genomic_DNA"/>
</dbReference>
<dbReference type="Pfam" id="PF02781">
    <property type="entry name" value="G6PD_C"/>
    <property type="match status" value="1"/>
</dbReference>
<dbReference type="PRINTS" id="PR00079">
    <property type="entry name" value="G6PDHDRGNASE"/>
</dbReference>
<dbReference type="EC" id="1.1.1.49" evidence="7"/>
<evidence type="ECO:0000256" key="2">
    <source>
        <dbReference type="ARBA" id="ARBA00009975"/>
    </source>
</evidence>
<evidence type="ECO:0000256" key="6">
    <source>
        <dbReference type="ARBA" id="ARBA00023277"/>
    </source>
</evidence>
<comment type="catalytic activity">
    <reaction evidence="7">
        <text>D-glucose 6-phosphate + NADP(+) = 6-phospho-D-glucono-1,5-lactone + NADPH + H(+)</text>
        <dbReference type="Rhea" id="RHEA:15841"/>
        <dbReference type="ChEBI" id="CHEBI:15378"/>
        <dbReference type="ChEBI" id="CHEBI:57783"/>
        <dbReference type="ChEBI" id="CHEBI:57955"/>
        <dbReference type="ChEBI" id="CHEBI:58349"/>
        <dbReference type="ChEBI" id="CHEBI:61548"/>
        <dbReference type="EC" id="1.1.1.49"/>
    </reaction>
</comment>
<evidence type="ECO:0000256" key="3">
    <source>
        <dbReference type="ARBA" id="ARBA00022526"/>
    </source>
</evidence>
<dbReference type="InterPro" id="IPR022674">
    <property type="entry name" value="G6P_DH_NAD-bd"/>
</dbReference>
<keyword evidence="6 7" id="KW-0119">Carbohydrate metabolism</keyword>
<accession>A0A0R1LSW2</accession>
<dbReference type="Gene3D" id="3.40.50.720">
    <property type="entry name" value="NAD(P)-binding Rossmann-like Domain"/>
    <property type="match status" value="1"/>
</dbReference>
<gene>
    <name evidence="7" type="primary">zwf</name>
    <name evidence="10" type="ORF">FD04_GL000669</name>
</gene>
<keyword evidence="11" id="KW-1185">Reference proteome</keyword>
<dbReference type="PANTHER" id="PTHR23429:SF0">
    <property type="entry name" value="GLUCOSE-6-PHOSPHATE 1-DEHYDROGENASE"/>
    <property type="match status" value="1"/>
</dbReference>
<proteinExistence type="inferred from homology"/>
<dbReference type="InterPro" id="IPR019796">
    <property type="entry name" value="G6P_DH_AS"/>
</dbReference>
<dbReference type="GO" id="GO:0006006">
    <property type="term" value="P:glucose metabolic process"/>
    <property type="evidence" value="ECO:0007669"/>
    <property type="project" value="UniProtKB-KW"/>
</dbReference>
<dbReference type="SUPFAM" id="SSF51735">
    <property type="entry name" value="NAD(P)-binding Rossmann-fold domains"/>
    <property type="match status" value="1"/>
</dbReference>